<keyword evidence="1" id="KW-1133">Transmembrane helix</keyword>
<keyword evidence="1" id="KW-0812">Transmembrane</keyword>
<organism evidence="2 3">
    <name type="scientific">Daedalea quercina L-15889</name>
    <dbReference type="NCBI Taxonomy" id="1314783"/>
    <lineage>
        <taxon>Eukaryota</taxon>
        <taxon>Fungi</taxon>
        <taxon>Dikarya</taxon>
        <taxon>Basidiomycota</taxon>
        <taxon>Agaricomycotina</taxon>
        <taxon>Agaricomycetes</taxon>
        <taxon>Polyporales</taxon>
        <taxon>Fomitopsis</taxon>
    </lineage>
</organism>
<sequence>MSHASHQHRCALQRSRYIQLYIDFAISGLLHYGGDLMVNPSLFGSSFTFYFSQAAAITFEDTVIELVRQSGVRFPRSLAHLIGYAWAILWLCISAPWLMNWQIRAGFVDSKCVPVSLIDHIAPKLAMNATKLAASDWPMRSGASLTDLIVKPGCVGKLDGAGKSIV</sequence>
<name>A0A165KGD5_9APHY</name>
<dbReference type="GO" id="GO:0016020">
    <property type="term" value="C:membrane"/>
    <property type="evidence" value="ECO:0007669"/>
    <property type="project" value="UniProtKB-SubCell"/>
</dbReference>
<dbReference type="AlphaFoldDB" id="A0A165KGD5"/>
<dbReference type="EMBL" id="KV429264">
    <property type="protein sequence ID" value="KZT63098.1"/>
    <property type="molecule type" value="Genomic_DNA"/>
</dbReference>
<reference evidence="2 3" key="1">
    <citation type="journal article" date="2016" name="Mol. Biol. Evol.">
        <title>Comparative Genomics of Early-Diverging Mushroom-Forming Fungi Provides Insights into the Origins of Lignocellulose Decay Capabilities.</title>
        <authorList>
            <person name="Nagy L.G."/>
            <person name="Riley R."/>
            <person name="Tritt A."/>
            <person name="Adam C."/>
            <person name="Daum C."/>
            <person name="Floudas D."/>
            <person name="Sun H."/>
            <person name="Yadav J.S."/>
            <person name="Pangilinan J."/>
            <person name="Larsson K.H."/>
            <person name="Matsuura K."/>
            <person name="Barry K."/>
            <person name="Labutti K."/>
            <person name="Kuo R."/>
            <person name="Ohm R.A."/>
            <person name="Bhattacharya S.S."/>
            <person name="Shirouzu T."/>
            <person name="Yoshinaga Y."/>
            <person name="Martin F.M."/>
            <person name="Grigoriev I.V."/>
            <person name="Hibbett D.S."/>
        </authorList>
    </citation>
    <scope>NUCLEOTIDE SEQUENCE [LARGE SCALE GENOMIC DNA]</scope>
    <source>
        <strain evidence="2 3">L-15889</strain>
    </source>
</reference>
<gene>
    <name evidence="2" type="ORF">DAEQUDRAFT_770922</name>
</gene>
<protein>
    <submittedName>
        <fullName evidence="2">Uncharacterized protein</fullName>
    </submittedName>
</protein>
<evidence type="ECO:0000313" key="3">
    <source>
        <dbReference type="Proteomes" id="UP000076727"/>
    </source>
</evidence>
<dbReference type="OrthoDB" id="2796277at2759"/>
<dbReference type="STRING" id="1314783.A0A165KGD5"/>
<feature type="transmembrane region" description="Helical" evidence="1">
    <location>
        <begin position="78"/>
        <end position="99"/>
    </location>
</feature>
<evidence type="ECO:0000256" key="1">
    <source>
        <dbReference type="SAM" id="Phobius"/>
    </source>
</evidence>
<keyword evidence="1" id="KW-0472">Membrane</keyword>
<accession>A0A165KGD5</accession>
<keyword evidence="3" id="KW-1185">Reference proteome</keyword>
<dbReference type="Proteomes" id="UP000076727">
    <property type="component" value="Unassembled WGS sequence"/>
</dbReference>
<evidence type="ECO:0000313" key="2">
    <source>
        <dbReference type="EMBL" id="KZT63098.1"/>
    </source>
</evidence>
<proteinExistence type="predicted"/>